<feature type="compositionally biased region" description="Basic residues" evidence="4">
    <location>
        <begin position="126"/>
        <end position="138"/>
    </location>
</feature>
<dbReference type="Gene3D" id="3.30.390.110">
    <property type="match status" value="1"/>
</dbReference>
<feature type="compositionally biased region" description="Low complexity" evidence="4">
    <location>
        <begin position="111"/>
        <end position="122"/>
    </location>
</feature>
<dbReference type="GO" id="GO:1990904">
    <property type="term" value="C:ribonucleoprotein complex"/>
    <property type="evidence" value="ECO:0007669"/>
    <property type="project" value="UniProtKB-KW"/>
</dbReference>
<keyword evidence="3" id="KW-0687">Ribonucleoprotein</keyword>
<reference evidence="6" key="1">
    <citation type="journal article" date="2020" name="Nat. Commun.">
        <title>Large-scale genome sequencing of mycorrhizal fungi provides insights into the early evolution of symbiotic traits.</title>
        <authorList>
            <person name="Miyauchi S."/>
            <person name="Kiss E."/>
            <person name="Kuo A."/>
            <person name="Drula E."/>
            <person name="Kohler A."/>
            <person name="Sanchez-Garcia M."/>
            <person name="Morin E."/>
            <person name="Andreopoulos B."/>
            <person name="Barry K.W."/>
            <person name="Bonito G."/>
            <person name="Buee M."/>
            <person name="Carver A."/>
            <person name="Chen C."/>
            <person name="Cichocki N."/>
            <person name="Clum A."/>
            <person name="Culley D."/>
            <person name="Crous P.W."/>
            <person name="Fauchery L."/>
            <person name="Girlanda M."/>
            <person name="Hayes R.D."/>
            <person name="Keri Z."/>
            <person name="LaButti K."/>
            <person name="Lipzen A."/>
            <person name="Lombard V."/>
            <person name="Magnuson J."/>
            <person name="Maillard F."/>
            <person name="Murat C."/>
            <person name="Nolan M."/>
            <person name="Ohm R.A."/>
            <person name="Pangilinan J."/>
            <person name="Pereira M.F."/>
            <person name="Perotto S."/>
            <person name="Peter M."/>
            <person name="Pfister S."/>
            <person name="Riley R."/>
            <person name="Sitrit Y."/>
            <person name="Stielow J.B."/>
            <person name="Szollosi G."/>
            <person name="Zifcakova L."/>
            <person name="Stursova M."/>
            <person name="Spatafora J.W."/>
            <person name="Tedersoo L."/>
            <person name="Vaario L.M."/>
            <person name="Yamada A."/>
            <person name="Yan M."/>
            <person name="Wang P."/>
            <person name="Xu J."/>
            <person name="Bruns T."/>
            <person name="Baldrian P."/>
            <person name="Vilgalys R."/>
            <person name="Dunand C."/>
            <person name="Henrissat B."/>
            <person name="Grigoriev I.V."/>
            <person name="Hibbett D."/>
            <person name="Nagy L.G."/>
            <person name="Martin F.M."/>
        </authorList>
    </citation>
    <scope>NUCLEOTIDE SEQUENCE</scope>
    <source>
        <strain evidence="6">UH-Tt-Lm1</strain>
    </source>
</reference>
<dbReference type="GO" id="GO:0006412">
    <property type="term" value="P:translation"/>
    <property type="evidence" value="ECO:0007669"/>
    <property type="project" value="InterPro"/>
</dbReference>
<evidence type="ECO:0000256" key="1">
    <source>
        <dbReference type="ARBA" id="ARBA00007926"/>
    </source>
</evidence>
<keyword evidence="2" id="KW-0689">Ribosomal protein</keyword>
<comment type="similarity">
    <text evidence="1">Belongs to the eukaryotic ribosomal protein eL28 family.</text>
</comment>
<dbReference type="InterPro" id="IPR002672">
    <property type="entry name" value="Ribosomal_eL28"/>
</dbReference>
<dbReference type="EMBL" id="WIUZ02000024">
    <property type="protein sequence ID" value="KAF9778262.1"/>
    <property type="molecule type" value="Genomic_DNA"/>
</dbReference>
<reference evidence="6" key="2">
    <citation type="submission" date="2020-11" db="EMBL/GenBank/DDBJ databases">
        <authorList>
            <consortium name="DOE Joint Genome Institute"/>
            <person name="Kuo A."/>
            <person name="Miyauchi S."/>
            <person name="Kiss E."/>
            <person name="Drula E."/>
            <person name="Kohler A."/>
            <person name="Sanchez-Garcia M."/>
            <person name="Andreopoulos B."/>
            <person name="Barry K.W."/>
            <person name="Bonito G."/>
            <person name="Buee M."/>
            <person name="Carver A."/>
            <person name="Chen C."/>
            <person name="Cichocki N."/>
            <person name="Clum A."/>
            <person name="Culley D."/>
            <person name="Crous P.W."/>
            <person name="Fauchery L."/>
            <person name="Girlanda M."/>
            <person name="Hayes R."/>
            <person name="Keri Z."/>
            <person name="Labutti K."/>
            <person name="Lipzen A."/>
            <person name="Lombard V."/>
            <person name="Magnuson J."/>
            <person name="Maillard F."/>
            <person name="Morin E."/>
            <person name="Murat C."/>
            <person name="Nolan M."/>
            <person name="Ohm R."/>
            <person name="Pangilinan J."/>
            <person name="Pereira M."/>
            <person name="Perotto S."/>
            <person name="Peter M."/>
            <person name="Riley R."/>
            <person name="Sitrit Y."/>
            <person name="Stielow B."/>
            <person name="Szollosi G."/>
            <person name="Zifcakova L."/>
            <person name="Stursova M."/>
            <person name="Spatafora J.W."/>
            <person name="Tedersoo L."/>
            <person name="Vaario L.-M."/>
            <person name="Yamada A."/>
            <person name="Yan M."/>
            <person name="Wang P."/>
            <person name="Xu J."/>
            <person name="Bruns T."/>
            <person name="Baldrian P."/>
            <person name="Vilgalys R."/>
            <person name="Henrissat B."/>
            <person name="Grigoriev I.V."/>
            <person name="Hibbett D."/>
            <person name="Nagy L.G."/>
            <person name="Martin F.M."/>
        </authorList>
    </citation>
    <scope>NUCLEOTIDE SEQUENCE</scope>
    <source>
        <strain evidence="6">UH-Tt-Lm1</strain>
    </source>
</reference>
<evidence type="ECO:0000259" key="5">
    <source>
        <dbReference type="Pfam" id="PF01778"/>
    </source>
</evidence>
<dbReference type="GO" id="GO:0005840">
    <property type="term" value="C:ribosome"/>
    <property type="evidence" value="ECO:0007669"/>
    <property type="project" value="UniProtKB-KW"/>
</dbReference>
<dbReference type="Pfam" id="PF01778">
    <property type="entry name" value="Ribosomal_L28e"/>
    <property type="match status" value="1"/>
</dbReference>
<feature type="domain" description="Ribosomal eL28/Mak16" evidence="5">
    <location>
        <begin position="5"/>
        <end position="122"/>
    </location>
</feature>
<comment type="caution">
    <text evidence="6">The sequence shown here is derived from an EMBL/GenBank/DDBJ whole genome shotgun (WGS) entry which is preliminary data.</text>
</comment>
<gene>
    <name evidence="6" type="ORF">BJ322DRAFT_1094133</name>
</gene>
<feature type="region of interest" description="Disordered" evidence="4">
    <location>
        <begin position="73"/>
        <end position="145"/>
    </location>
</feature>
<dbReference type="GO" id="GO:0003735">
    <property type="term" value="F:structural constituent of ribosome"/>
    <property type="evidence" value="ECO:0007669"/>
    <property type="project" value="InterPro"/>
</dbReference>
<dbReference type="InterPro" id="IPR029004">
    <property type="entry name" value="Ribosomal_eL28/Mak16"/>
</dbReference>
<keyword evidence="7" id="KW-1185">Reference proteome</keyword>
<dbReference type="OrthoDB" id="338850at2759"/>
<protein>
    <submittedName>
        <fullName evidence="6">Ribosomal L28e/Mak16</fullName>
    </submittedName>
</protein>
<evidence type="ECO:0000256" key="2">
    <source>
        <dbReference type="ARBA" id="ARBA00022980"/>
    </source>
</evidence>
<dbReference type="Proteomes" id="UP000736335">
    <property type="component" value="Unassembled WGS sequence"/>
</dbReference>
<evidence type="ECO:0000256" key="4">
    <source>
        <dbReference type="SAM" id="MobiDB-lite"/>
    </source>
</evidence>
<evidence type="ECO:0000256" key="3">
    <source>
        <dbReference type="ARBA" id="ARBA00023274"/>
    </source>
</evidence>
<dbReference type="AlphaFoldDB" id="A0A9P6H2V7"/>
<name>A0A9P6H2V7_9AGAM</name>
<accession>A0A9P6H2V7</accession>
<sequence>MSRDLEWLLIRKYNSNVVKRLPAGPLFSKEAGNLLNIHSHKYSGLANSKTITIQEDKGVIQIVTRKPKALPHAVSSGVAKSSLRNRTGPRRALGATSKQFKSGYRPDLRRAALARTSALLSSQKEKKPRPVKKPRGKKAVAVDST</sequence>
<proteinExistence type="inferred from homology"/>
<evidence type="ECO:0000313" key="6">
    <source>
        <dbReference type="EMBL" id="KAF9778262.1"/>
    </source>
</evidence>
<dbReference type="PANTHER" id="PTHR10544">
    <property type="entry name" value="60S RIBOSOMAL PROTEIN L28"/>
    <property type="match status" value="1"/>
</dbReference>
<evidence type="ECO:0000313" key="7">
    <source>
        <dbReference type="Proteomes" id="UP000736335"/>
    </source>
</evidence>
<organism evidence="6 7">
    <name type="scientific">Thelephora terrestris</name>
    <dbReference type="NCBI Taxonomy" id="56493"/>
    <lineage>
        <taxon>Eukaryota</taxon>
        <taxon>Fungi</taxon>
        <taxon>Dikarya</taxon>
        <taxon>Basidiomycota</taxon>
        <taxon>Agaricomycotina</taxon>
        <taxon>Agaricomycetes</taxon>
        <taxon>Thelephorales</taxon>
        <taxon>Thelephoraceae</taxon>
        <taxon>Thelephora</taxon>
    </lineage>
</organism>